<dbReference type="RefSeq" id="WP_345317104.1">
    <property type="nucleotide sequence ID" value="NZ_BAABLF010000014.1"/>
</dbReference>
<organism evidence="1 2">
    <name type="scientific">Ferrimonas gelatinilytica</name>
    <dbReference type="NCBI Taxonomy" id="1255257"/>
    <lineage>
        <taxon>Bacteria</taxon>
        <taxon>Pseudomonadati</taxon>
        <taxon>Pseudomonadota</taxon>
        <taxon>Gammaproteobacteria</taxon>
        <taxon>Alteromonadales</taxon>
        <taxon>Ferrimonadaceae</taxon>
        <taxon>Ferrimonas</taxon>
    </lineage>
</organism>
<reference evidence="2" key="1">
    <citation type="journal article" date="2019" name="Int. J. Syst. Evol. Microbiol.">
        <title>The Global Catalogue of Microorganisms (GCM) 10K type strain sequencing project: providing services to taxonomists for standard genome sequencing and annotation.</title>
        <authorList>
            <consortium name="The Broad Institute Genomics Platform"/>
            <consortium name="The Broad Institute Genome Sequencing Center for Infectious Disease"/>
            <person name="Wu L."/>
            <person name="Ma J."/>
        </authorList>
    </citation>
    <scope>NUCLEOTIDE SEQUENCE [LARGE SCALE GENOMIC DNA]</scope>
    <source>
        <strain evidence="2">JCM 18720</strain>
    </source>
</reference>
<evidence type="ECO:0008006" key="3">
    <source>
        <dbReference type="Google" id="ProtNLM"/>
    </source>
</evidence>
<keyword evidence="2" id="KW-1185">Reference proteome</keyword>
<accession>A0ABP9S9P8</accession>
<name>A0ABP9S9P8_9GAMM</name>
<proteinExistence type="predicted"/>
<sequence>MRALQFRGSLVLAQASTSVSLHFSDRHLAVFLTSWRELLKLLWRYRFGVTRSKRVALLLDMTTIDIHIDARPRLRLSSKESGKQHGLFGYRLSLIRS</sequence>
<dbReference type="EMBL" id="BAABLF010000014">
    <property type="protein sequence ID" value="GAA5192502.1"/>
    <property type="molecule type" value="Genomic_DNA"/>
</dbReference>
<dbReference type="Proteomes" id="UP001501600">
    <property type="component" value="Unassembled WGS sequence"/>
</dbReference>
<gene>
    <name evidence="1" type="ORF">GCM10025772_21860</name>
</gene>
<evidence type="ECO:0000313" key="2">
    <source>
        <dbReference type="Proteomes" id="UP001501600"/>
    </source>
</evidence>
<evidence type="ECO:0000313" key="1">
    <source>
        <dbReference type="EMBL" id="GAA5192502.1"/>
    </source>
</evidence>
<protein>
    <recommendedName>
        <fullName evidence="3">Transposase DDE domain-containing protein</fullName>
    </recommendedName>
</protein>
<comment type="caution">
    <text evidence="1">The sequence shown here is derived from an EMBL/GenBank/DDBJ whole genome shotgun (WGS) entry which is preliminary data.</text>
</comment>